<comment type="subcellular location">
    <subcellularLocation>
        <location evidence="1">Membrane</location>
        <topology evidence="1">Multi-pass membrane protein</topology>
    </subcellularLocation>
</comment>
<evidence type="ECO:0000256" key="4">
    <source>
        <dbReference type="ARBA" id="ARBA00023136"/>
    </source>
</evidence>
<evidence type="ECO:0000313" key="7">
    <source>
        <dbReference type="Proteomes" id="UP001549773"/>
    </source>
</evidence>
<evidence type="ECO:0000256" key="3">
    <source>
        <dbReference type="ARBA" id="ARBA00022989"/>
    </source>
</evidence>
<reference evidence="6 7" key="1">
    <citation type="submission" date="2024-07" db="EMBL/GenBank/DDBJ databases">
        <title>The genome sequence of type strain Sediminicola luteus GDMCC 1.2596T.</title>
        <authorList>
            <person name="Liu Y."/>
        </authorList>
    </citation>
    <scope>NUCLEOTIDE SEQUENCE [LARGE SCALE GENOMIC DNA]</scope>
    <source>
        <strain evidence="6 7">GDMCC 1.2596</strain>
    </source>
</reference>
<feature type="transmembrane region" description="Helical" evidence="5">
    <location>
        <begin position="6"/>
        <end position="24"/>
    </location>
</feature>
<feature type="transmembrane region" description="Helical" evidence="5">
    <location>
        <begin position="98"/>
        <end position="117"/>
    </location>
</feature>
<keyword evidence="7" id="KW-1185">Reference proteome</keyword>
<accession>A0ABV2TV45</accession>
<keyword evidence="4 5" id="KW-0472">Membrane</keyword>
<evidence type="ECO:0000313" key="6">
    <source>
        <dbReference type="EMBL" id="MET7029152.1"/>
    </source>
</evidence>
<proteinExistence type="predicted"/>
<comment type="caution">
    <text evidence="6">The sequence shown here is derived from an EMBL/GenBank/DDBJ whole genome shotgun (WGS) entry which is preliminary data.</text>
</comment>
<keyword evidence="2 5" id="KW-0812">Transmembrane</keyword>
<keyword evidence="3 5" id="KW-1133">Transmembrane helix</keyword>
<feature type="transmembrane region" description="Helical" evidence="5">
    <location>
        <begin position="44"/>
        <end position="62"/>
    </location>
</feature>
<gene>
    <name evidence="6" type="ORF">ABXZ32_07085</name>
</gene>
<evidence type="ECO:0000256" key="1">
    <source>
        <dbReference type="ARBA" id="ARBA00004141"/>
    </source>
</evidence>
<organism evidence="6 7">
    <name type="scientific">Sediminicola luteus</name>
    <dbReference type="NCBI Taxonomy" id="319238"/>
    <lineage>
        <taxon>Bacteria</taxon>
        <taxon>Pseudomonadati</taxon>
        <taxon>Bacteroidota</taxon>
        <taxon>Flavobacteriia</taxon>
        <taxon>Flavobacteriales</taxon>
        <taxon>Flavobacteriaceae</taxon>
        <taxon>Sediminicola</taxon>
    </lineage>
</organism>
<dbReference type="RefSeq" id="WP_354617976.1">
    <property type="nucleotide sequence ID" value="NZ_JBEWYP010000003.1"/>
</dbReference>
<dbReference type="Pfam" id="PF13564">
    <property type="entry name" value="DoxX_2"/>
    <property type="match status" value="1"/>
</dbReference>
<dbReference type="InterPro" id="IPR032808">
    <property type="entry name" value="DoxX"/>
</dbReference>
<name>A0ABV2TV45_9FLAO</name>
<evidence type="ECO:0000256" key="2">
    <source>
        <dbReference type="ARBA" id="ARBA00022692"/>
    </source>
</evidence>
<evidence type="ECO:0000256" key="5">
    <source>
        <dbReference type="SAM" id="Phobius"/>
    </source>
</evidence>
<protein>
    <submittedName>
        <fullName evidence="6">DoxX family protein</fullName>
    </submittedName>
</protein>
<feature type="transmembrane region" description="Helical" evidence="5">
    <location>
        <begin position="68"/>
        <end position="86"/>
    </location>
</feature>
<sequence>MDGLTILTFFSSFSFLFFGIGCFFSPRMKLEFMRYGLNKQQRWLTGALQLLGSIGLLLGLFISPFLSFISTIGLFVLMLLGLWVRIKIKDSVLQSSPALFYALLNLYLAFQYGALIFI</sequence>
<dbReference type="EMBL" id="JBEWYP010000003">
    <property type="protein sequence ID" value="MET7029152.1"/>
    <property type="molecule type" value="Genomic_DNA"/>
</dbReference>
<dbReference type="Proteomes" id="UP001549773">
    <property type="component" value="Unassembled WGS sequence"/>
</dbReference>